<accession>A0A832M2W2</accession>
<feature type="transmembrane region" description="Helical" evidence="5">
    <location>
        <begin position="98"/>
        <end position="118"/>
    </location>
</feature>
<dbReference type="GO" id="GO:0004252">
    <property type="term" value="F:serine-type endopeptidase activity"/>
    <property type="evidence" value="ECO:0007669"/>
    <property type="project" value="InterPro"/>
</dbReference>
<feature type="transmembrane region" description="Helical" evidence="5">
    <location>
        <begin position="150"/>
        <end position="169"/>
    </location>
</feature>
<comment type="subcellular location">
    <subcellularLocation>
        <location evidence="1">Membrane</location>
        <topology evidence="1">Multi-pass membrane protein</topology>
    </subcellularLocation>
</comment>
<proteinExistence type="predicted"/>
<evidence type="ECO:0000256" key="2">
    <source>
        <dbReference type="ARBA" id="ARBA00022692"/>
    </source>
</evidence>
<evidence type="ECO:0000256" key="1">
    <source>
        <dbReference type="ARBA" id="ARBA00004141"/>
    </source>
</evidence>
<dbReference type="EMBL" id="DSRD01000382">
    <property type="protein sequence ID" value="HGW93800.1"/>
    <property type="molecule type" value="Genomic_DNA"/>
</dbReference>
<keyword evidence="4 5" id="KW-0472">Membrane</keyword>
<evidence type="ECO:0000313" key="7">
    <source>
        <dbReference type="EMBL" id="HGW93800.1"/>
    </source>
</evidence>
<organism evidence="7">
    <name type="scientific">Oscillatoriales cyanobacterium SpSt-402</name>
    <dbReference type="NCBI Taxonomy" id="2282168"/>
    <lineage>
        <taxon>Bacteria</taxon>
        <taxon>Bacillati</taxon>
        <taxon>Cyanobacteriota</taxon>
        <taxon>Cyanophyceae</taxon>
        <taxon>Oscillatoriophycideae</taxon>
        <taxon>Oscillatoriales</taxon>
    </lineage>
</organism>
<dbReference type="InterPro" id="IPR035952">
    <property type="entry name" value="Rhomboid-like_sf"/>
</dbReference>
<comment type="caution">
    <text evidence="7">The sequence shown here is derived from an EMBL/GenBank/DDBJ whole genome shotgun (WGS) entry which is preliminary data.</text>
</comment>
<protein>
    <submittedName>
        <fullName evidence="7">Rhomboid family intramembrane serine protease</fullName>
    </submittedName>
</protein>
<dbReference type="GO" id="GO:0016020">
    <property type="term" value="C:membrane"/>
    <property type="evidence" value="ECO:0007669"/>
    <property type="project" value="UniProtKB-SubCell"/>
</dbReference>
<name>A0A832M2W2_9CYAN</name>
<keyword evidence="7" id="KW-0645">Protease</keyword>
<evidence type="ECO:0000256" key="5">
    <source>
        <dbReference type="SAM" id="Phobius"/>
    </source>
</evidence>
<evidence type="ECO:0000256" key="4">
    <source>
        <dbReference type="ARBA" id="ARBA00023136"/>
    </source>
</evidence>
<dbReference type="InterPro" id="IPR022764">
    <property type="entry name" value="Peptidase_S54_rhomboid_dom"/>
</dbReference>
<sequence>MAISHSFALPAIASDAEAFKTPLQVLGGFILALWILELVDTVLLRGQLNRLGIRPRHLIGLRGILFAPLLHGDLAHLAANTIPLAVLGWLIMLNGLNTFLLVTAIVWLVSGLGVWVLGGANTMHLGASGLVFGYFGFLLLRGYFEQSFSAIAIAVLVGLLYGSMIWGVLPIHRGKSWQSHLFGFIGGGIVARHLPDLQNALTQSL</sequence>
<feature type="transmembrane region" description="Helical" evidence="5">
    <location>
        <begin position="125"/>
        <end position="144"/>
    </location>
</feature>
<dbReference type="AlphaFoldDB" id="A0A832M2W2"/>
<keyword evidence="7" id="KW-0378">Hydrolase</keyword>
<dbReference type="Gene3D" id="1.20.1540.10">
    <property type="entry name" value="Rhomboid-like"/>
    <property type="match status" value="1"/>
</dbReference>
<gene>
    <name evidence="7" type="ORF">ENR47_05905</name>
</gene>
<feature type="transmembrane region" description="Helical" evidence="5">
    <location>
        <begin position="23"/>
        <end position="44"/>
    </location>
</feature>
<keyword evidence="3 5" id="KW-1133">Transmembrane helix</keyword>
<keyword evidence="2 5" id="KW-0812">Transmembrane</keyword>
<evidence type="ECO:0000259" key="6">
    <source>
        <dbReference type="Pfam" id="PF01694"/>
    </source>
</evidence>
<feature type="transmembrane region" description="Helical" evidence="5">
    <location>
        <begin position="65"/>
        <end position="92"/>
    </location>
</feature>
<dbReference type="SUPFAM" id="SSF144091">
    <property type="entry name" value="Rhomboid-like"/>
    <property type="match status" value="1"/>
</dbReference>
<feature type="domain" description="Peptidase S54 rhomboid" evidence="6">
    <location>
        <begin position="64"/>
        <end position="191"/>
    </location>
</feature>
<dbReference type="Pfam" id="PF01694">
    <property type="entry name" value="Rhomboid"/>
    <property type="match status" value="1"/>
</dbReference>
<reference evidence="7" key="1">
    <citation type="journal article" date="2020" name="mSystems">
        <title>Genome- and Community-Level Interaction Insights into Carbon Utilization and Element Cycling Functions of Hydrothermarchaeota in Hydrothermal Sediment.</title>
        <authorList>
            <person name="Zhou Z."/>
            <person name="Liu Y."/>
            <person name="Xu W."/>
            <person name="Pan J."/>
            <person name="Luo Z.H."/>
            <person name="Li M."/>
        </authorList>
    </citation>
    <scope>NUCLEOTIDE SEQUENCE [LARGE SCALE GENOMIC DNA]</scope>
    <source>
        <strain evidence="7">SpSt-402</strain>
    </source>
</reference>
<dbReference type="GO" id="GO:0006508">
    <property type="term" value="P:proteolysis"/>
    <property type="evidence" value="ECO:0007669"/>
    <property type="project" value="UniProtKB-KW"/>
</dbReference>
<evidence type="ECO:0000256" key="3">
    <source>
        <dbReference type="ARBA" id="ARBA00022989"/>
    </source>
</evidence>